<evidence type="ECO:0000259" key="2">
    <source>
        <dbReference type="PROSITE" id="PS50994"/>
    </source>
</evidence>
<dbReference type="InterPro" id="IPR036397">
    <property type="entry name" value="RNaseH_sf"/>
</dbReference>
<gene>
    <name evidence="3" type="ORF">O181_109173</name>
</gene>
<sequence length="157" mass="18155">MDWVTALPPYGKKHYYSFLVIVKKYRKIPIFLPCHKDDTARDTALSILNRVISHTGLFKNIISDRDPKFISALWKNLNDILGSKLSFSKDYHPKNYGIAERMINSLGDMIKKLCAYRIKLKYSEDFTIYWCTIIPSLESAYNTSIHSSTGKTPEILE</sequence>
<dbReference type="AlphaFoldDB" id="A0A9Q3JVK6"/>
<dbReference type="PROSITE" id="PS50994">
    <property type="entry name" value="INTEGRASE"/>
    <property type="match status" value="1"/>
</dbReference>
<dbReference type="EMBL" id="AVOT02084417">
    <property type="protein sequence ID" value="MBW0569458.1"/>
    <property type="molecule type" value="Genomic_DNA"/>
</dbReference>
<dbReference type="InterPro" id="IPR001584">
    <property type="entry name" value="Integrase_cat-core"/>
</dbReference>
<dbReference type="InterPro" id="IPR012337">
    <property type="entry name" value="RNaseH-like_sf"/>
</dbReference>
<comment type="caution">
    <text evidence="3">The sequence shown here is derived from an EMBL/GenBank/DDBJ whole genome shotgun (WGS) entry which is preliminary data.</text>
</comment>
<dbReference type="GO" id="GO:0015074">
    <property type="term" value="P:DNA integration"/>
    <property type="evidence" value="ECO:0007669"/>
    <property type="project" value="InterPro"/>
</dbReference>
<organism evidence="3 4">
    <name type="scientific">Austropuccinia psidii MF-1</name>
    <dbReference type="NCBI Taxonomy" id="1389203"/>
    <lineage>
        <taxon>Eukaryota</taxon>
        <taxon>Fungi</taxon>
        <taxon>Dikarya</taxon>
        <taxon>Basidiomycota</taxon>
        <taxon>Pucciniomycotina</taxon>
        <taxon>Pucciniomycetes</taxon>
        <taxon>Pucciniales</taxon>
        <taxon>Sphaerophragmiaceae</taxon>
        <taxon>Austropuccinia</taxon>
    </lineage>
</organism>
<dbReference type="InterPro" id="IPR050951">
    <property type="entry name" value="Retrovirus_Pol_polyprotein"/>
</dbReference>
<dbReference type="GO" id="GO:0005634">
    <property type="term" value="C:nucleus"/>
    <property type="evidence" value="ECO:0007669"/>
    <property type="project" value="UniProtKB-ARBA"/>
</dbReference>
<feature type="domain" description="Integrase catalytic" evidence="2">
    <location>
        <begin position="1"/>
        <end position="157"/>
    </location>
</feature>
<evidence type="ECO:0000313" key="3">
    <source>
        <dbReference type="EMBL" id="MBW0569458.1"/>
    </source>
</evidence>
<name>A0A9Q3JVK6_9BASI</name>
<dbReference type="GO" id="GO:0003723">
    <property type="term" value="F:RNA binding"/>
    <property type="evidence" value="ECO:0007669"/>
    <property type="project" value="UniProtKB-KW"/>
</dbReference>
<dbReference type="OrthoDB" id="2273864at2759"/>
<dbReference type="PANTHER" id="PTHR37984">
    <property type="entry name" value="PROTEIN CBG26694"/>
    <property type="match status" value="1"/>
</dbReference>
<dbReference type="SUPFAM" id="SSF53098">
    <property type="entry name" value="Ribonuclease H-like"/>
    <property type="match status" value="1"/>
</dbReference>
<reference evidence="3" key="1">
    <citation type="submission" date="2021-03" db="EMBL/GenBank/DDBJ databases">
        <title>Draft genome sequence of rust myrtle Austropuccinia psidii MF-1, a brazilian biotype.</title>
        <authorList>
            <person name="Quecine M.C."/>
            <person name="Pachon D.M.R."/>
            <person name="Bonatelli M.L."/>
            <person name="Correr F.H."/>
            <person name="Franceschini L.M."/>
            <person name="Leite T.F."/>
            <person name="Margarido G.R.A."/>
            <person name="Almeida C.A."/>
            <person name="Ferrarezi J.A."/>
            <person name="Labate C.A."/>
        </authorList>
    </citation>
    <scope>NUCLEOTIDE SEQUENCE</scope>
    <source>
        <strain evidence="3">MF-1</strain>
    </source>
</reference>
<dbReference type="Proteomes" id="UP000765509">
    <property type="component" value="Unassembled WGS sequence"/>
</dbReference>
<dbReference type="PANTHER" id="PTHR37984:SF5">
    <property type="entry name" value="PROTEIN NYNRIN-LIKE"/>
    <property type="match status" value="1"/>
</dbReference>
<keyword evidence="1" id="KW-0694">RNA-binding</keyword>
<accession>A0A9Q3JVK6</accession>
<proteinExistence type="predicted"/>
<evidence type="ECO:0000256" key="1">
    <source>
        <dbReference type="ARBA" id="ARBA00022884"/>
    </source>
</evidence>
<keyword evidence="4" id="KW-1185">Reference proteome</keyword>
<protein>
    <recommendedName>
        <fullName evidence="2">Integrase catalytic domain-containing protein</fullName>
    </recommendedName>
</protein>
<dbReference type="Gene3D" id="3.30.420.10">
    <property type="entry name" value="Ribonuclease H-like superfamily/Ribonuclease H"/>
    <property type="match status" value="1"/>
</dbReference>
<evidence type="ECO:0000313" key="4">
    <source>
        <dbReference type="Proteomes" id="UP000765509"/>
    </source>
</evidence>